<comment type="subcellular location">
    <subcellularLocation>
        <location evidence="1">Cell envelope</location>
    </subcellularLocation>
</comment>
<dbReference type="Gene3D" id="3.40.50.1980">
    <property type="entry name" value="Nitrogenase molybdenum iron protein domain"/>
    <property type="match status" value="2"/>
</dbReference>
<dbReference type="InterPro" id="IPR002491">
    <property type="entry name" value="ABC_transptr_periplasmic_BD"/>
</dbReference>
<dbReference type="PROSITE" id="PS51257">
    <property type="entry name" value="PROKAR_LIPOPROTEIN"/>
    <property type="match status" value="1"/>
</dbReference>
<dbReference type="SUPFAM" id="SSF53807">
    <property type="entry name" value="Helical backbone' metal receptor"/>
    <property type="match status" value="1"/>
</dbReference>
<keyword evidence="4 5" id="KW-0732">Signal</keyword>
<feature type="signal peptide" evidence="5">
    <location>
        <begin position="1"/>
        <end position="26"/>
    </location>
</feature>
<sequence length="332" mass="35788">MITTLRRRTVAVAAAAALTFGLVACSDDSNGGTEAAANGETATVQIEDNFGTQTVTVPAENVVATDNRVFRTLEDWGIELAAAPVNLMPPNLDYKTNDSIVNLGTHREPDLEAVVAVEPDLIINGQRFAQYGEDFAKLAPEAAIVDLTPREDKPFDEELRRQTTALGEMFGKQDEADKLIEDFDKSIERAKAAYDKQDKVMGVITSGGNVNYAAPGSGRSLGPIFQILGLTPALEVGNASTDHEGDDISVEAIADSNPDIMLVMDRDAATAENNGEEYTPANELIADSAALKNVAAVTEDRIIYMPQYTYVDEGIQTYTEFFNSLADALEKK</sequence>
<evidence type="ECO:0000259" key="6">
    <source>
        <dbReference type="PROSITE" id="PS50983"/>
    </source>
</evidence>
<dbReference type="PROSITE" id="PS50983">
    <property type="entry name" value="FE_B12_PBP"/>
    <property type="match status" value="1"/>
</dbReference>
<proteinExistence type="inferred from homology"/>
<reference evidence="7 8" key="1">
    <citation type="journal article" date="2024" name="Fungal Genet. Biol.">
        <title>The porcine skin microbiome exhibits broad fungal antagonism.</title>
        <authorList>
            <person name="De La Cruz K.F."/>
            <person name="Townsend E.C."/>
            <person name="Alex Cheong J.Z."/>
            <person name="Salamzade R."/>
            <person name="Liu A."/>
            <person name="Sandstrom S."/>
            <person name="Davila E."/>
            <person name="Huang L."/>
            <person name="Xu K.H."/>
            <person name="Wu S.Y."/>
            <person name="Meudt J.J."/>
            <person name="Shanmuganayagam D."/>
            <person name="Gibson A.L.F."/>
            <person name="Kalan L.R."/>
        </authorList>
    </citation>
    <scope>NUCLEOTIDE SEQUENCE [LARGE SCALE GENOMIC DNA]</scope>
    <source>
        <strain evidence="7 8">LK2569</strain>
    </source>
</reference>
<accession>A0ABV3UV79</accession>
<dbReference type="PANTHER" id="PTHR30532">
    <property type="entry name" value="IRON III DICITRATE-BINDING PERIPLASMIC PROTEIN"/>
    <property type="match status" value="1"/>
</dbReference>
<evidence type="ECO:0000313" key="8">
    <source>
        <dbReference type="Proteomes" id="UP001558353"/>
    </source>
</evidence>
<evidence type="ECO:0000256" key="3">
    <source>
        <dbReference type="ARBA" id="ARBA00022448"/>
    </source>
</evidence>
<keyword evidence="8" id="KW-1185">Reference proteome</keyword>
<dbReference type="Proteomes" id="UP001558353">
    <property type="component" value="Unassembled WGS sequence"/>
</dbReference>
<protein>
    <submittedName>
        <fullName evidence="7">ABC transporter substrate-binding protein</fullName>
    </submittedName>
</protein>
<organism evidence="7 8">
    <name type="scientific">Corynebacterium xerosis</name>
    <dbReference type="NCBI Taxonomy" id="1725"/>
    <lineage>
        <taxon>Bacteria</taxon>
        <taxon>Bacillati</taxon>
        <taxon>Actinomycetota</taxon>
        <taxon>Actinomycetes</taxon>
        <taxon>Mycobacteriales</taxon>
        <taxon>Corynebacteriaceae</taxon>
        <taxon>Corynebacterium</taxon>
    </lineage>
</organism>
<gene>
    <name evidence="7" type="ORF">VVR64_08570</name>
</gene>
<evidence type="ECO:0000256" key="5">
    <source>
        <dbReference type="SAM" id="SignalP"/>
    </source>
</evidence>
<comment type="similarity">
    <text evidence="2">Belongs to the bacterial solute-binding protein 8 family.</text>
</comment>
<dbReference type="EMBL" id="JAYWMA010000008">
    <property type="protein sequence ID" value="MEX3529111.1"/>
    <property type="molecule type" value="Genomic_DNA"/>
</dbReference>
<name>A0ABV3UV79_9CORY</name>
<dbReference type="PANTHER" id="PTHR30532:SF28">
    <property type="entry name" value="PETROBACTIN-BINDING PROTEIN YCLQ"/>
    <property type="match status" value="1"/>
</dbReference>
<evidence type="ECO:0000256" key="1">
    <source>
        <dbReference type="ARBA" id="ARBA00004196"/>
    </source>
</evidence>
<feature type="chain" id="PRO_5046004231" evidence="5">
    <location>
        <begin position="27"/>
        <end position="332"/>
    </location>
</feature>
<dbReference type="Pfam" id="PF01497">
    <property type="entry name" value="Peripla_BP_2"/>
    <property type="match status" value="1"/>
</dbReference>
<feature type="domain" description="Fe/B12 periplasmic-binding" evidence="6">
    <location>
        <begin position="61"/>
        <end position="332"/>
    </location>
</feature>
<comment type="caution">
    <text evidence="7">The sequence shown here is derived from an EMBL/GenBank/DDBJ whole genome shotgun (WGS) entry which is preliminary data.</text>
</comment>
<evidence type="ECO:0000313" key="7">
    <source>
        <dbReference type="EMBL" id="MEX3529111.1"/>
    </source>
</evidence>
<evidence type="ECO:0000256" key="4">
    <source>
        <dbReference type="ARBA" id="ARBA00022729"/>
    </source>
</evidence>
<dbReference type="InterPro" id="IPR051313">
    <property type="entry name" value="Bact_iron-sidero_bind"/>
</dbReference>
<evidence type="ECO:0000256" key="2">
    <source>
        <dbReference type="ARBA" id="ARBA00008814"/>
    </source>
</evidence>
<keyword evidence="3" id="KW-0813">Transport</keyword>